<dbReference type="Gene3D" id="3.40.50.1820">
    <property type="entry name" value="alpha/beta hydrolase"/>
    <property type="match status" value="1"/>
</dbReference>
<dbReference type="PROSITE" id="PS01173">
    <property type="entry name" value="LIPASE_GDXG_HIS"/>
    <property type="match status" value="1"/>
</dbReference>
<dbReference type="PANTHER" id="PTHR48081">
    <property type="entry name" value="AB HYDROLASE SUPERFAMILY PROTEIN C4A8.06C"/>
    <property type="match status" value="1"/>
</dbReference>
<comment type="caution">
    <text evidence="4">The sequence shown here is derived from an EMBL/GenBank/DDBJ whole genome shotgun (WGS) entry which is preliminary data.</text>
</comment>
<gene>
    <name evidence="4" type="ORF">FKG94_08905</name>
</gene>
<dbReference type="Proteomes" id="UP000319732">
    <property type="component" value="Unassembled WGS sequence"/>
</dbReference>
<dbReference type="InterPro" id="IPR013094">
    <property type="entry name" value="AB_hydrolase_3"/>
</dbReference>
<protein>
    <submittedName>
        <fullName evidence="4">Alpha/beta hydrolase</fullName>
    </submittedName>
</protein>
<comment type="similarity">
    <text evidence="1">Belongs to the 'GDXG' lipolytic enzyme family.</text>
</comment>
<proteinExistence type="inferred from homology"/>
<keyword evidence="2 4" id="KW-0378">Hydrolase</keyword>
<evidence type="ECO:0000256" key="2">
    <source>
        <dbReference type="ARBA" id="ARBA00022801"/>
    </source>
</evidence>
<name>A0A545TVZ3_9GAMM</name>
<dbReference type="InterPro" id="IPR050300">
    <property type="entry name" value="GDXG_lipolytic_enzyme"/>
</dbReference>
<dbReference type="PANTHER" id="PTHR48081:SF30">
    <property type="entry name" value="ACETYL-HYDROLASE LIPR-RELATED"/>
    <property type="match status" value="1"/>
</dbReference>
<dbReference type="OrthoDB" id="9806180at2"/>
<dbReference type="EMBL" id="VHSG01000008">
    <property type="protein sequence ID" value="TQV81383.1"/>
    <property type="molecule type" value="Genomic_DNA"/>
</dbReference>
<evidence type="ECO:0000313" key="5">
    <source>
        <dbReference type="Proteomes" id="UP000319732"/>
    </source>
</evidence>
<dbReference type="Pfam" id="PF07859">
    <property type="entry name" value="Abhydrolase_3"/>
    <property type="match status" value="1"/>
</dbReference>
<evidence type="ECO:0000259" key="3">
    <source>
        <dbReference type="Pfam" id="PF07859"/>
    </source>
</evidence>
<dbReference type="InterPro" id="IPR002168">
    <property type="entry name" value="Lipase_GDXG_HIS_AS"/>
</dbReference>
<evidence type="ECO:0000256" key="1">
    <source>
        <dbReference type="ARBA" id="ARBA00010515"/>
    </source>
</evidence>
<feature type="domain" description="Alpha/beta hydrolase fold-3" evidence="3">
    <location>
        <begin position="63"/>
        <end position="263"/>
    </location>
</feature>
<dbReference type="InterPro" id="IPR029058">
    <property type="entry name" value="AB_hydrolase_fold"/>
</dbReference>
<evidence type="ECO:0000313" key="4">
    <source>
        <dbReference type="EMBL" id="TQV81383.1"/>
    </source>
</evidence>
<sequence>MLKRQFKPLVSARELDLARLRQRLEKQARFQRSSAGVQIESVDRGQVKGEWQLPAAAAPAPVILYLHGGGYAFCSPLTHRPLTTGLAKTASCRVFSLDYRLAPEHPFPAAVEDALQGYRYLLEEGIDASSILVAGDSAGGGLSLALLLKLKALGEPLPTGAMLLSPWTDMATTGQSLQENESTCAMFTAAAIRRAAGIYVNGGDTREPLASPLYGDLRGLPPLLVYVSDSELLRDDAVRLAKSAVDHGVDVSLRVWPRQPHVWPVFYPLLPEAKRCVAEMAEFARQRMI</sequence>
<dbReference type="AlphaFoldDB" id="A0A545TVZ3"/>
<organism evidence="4 5">
    <name type="scientific">Exilibacterium tricleocarpae</name>
    <dbReference type="NCBI Taxonomy" id="2591008"/>
    <lineage>
        <taxon>Bacteria</taxon>
        <taxon>Pseudomonadati</taxon>
        <taxon>Pseudomonadota</taxon>
        <taxon>Gammaproteobacteria</taxon>
        <taxon>Cellvibrionales</taxon>
        <taxon>Cellvibrionaceae</taxon>
        <taxon>Exilibacterium</taxon>
    </lineage>
</organism>
<keyword evidence="5" id="KW-1185">Reference proteome</keyword>
<reference evidence="4 5" key="1">
    <citation type="submission" date="2019-06" db="EMBL/GenBank/DDBJ databases">
        <title>Whole genome sequence for Cellvibrionaceae sp. R142.</title>
        <authorList>
            <person name="Wang G."/>
        </authorList>
    </citation>
    <scope>NUCLEOTIDE SEQUENCE [LARGE SCALE GENOMIC DNA]</scope>
    <source>
        <strain evidence="4 5">R142</strain>
    </source>
</reference>
<dbReference type="SUPFAM" id="SSF53474">
    <property type="entry name" value="alpha/beta-Hydrolases"/>
    <property type="match status" value="1"/>
</dbReference>
<dbReference type="GO" id="GO:0004806">
    <property type="term" value="F:triacylglycerol lipase activity"/>
    <property type="evidence" value="ECO:0007669"/>
    <property type="project" value="TreeGrafter"/>
</dbReference>
<accession>A0A545TVZ3</accession>